<dbReference type="Pfam" id="PF07730">
    <property type="entry name" value="HisKA_3"/>
    <property type="match status" value="1"/>
</dbReference>
<evidence type="ECO:0000256" key="1">
    <source>
        <dbReference type="ARBA" id="ARBA00000085"/>
    </source>
</evidence>
<proteinExistence type="predicted"/>
<keyword evidence="9" id="KW-0472">Membrane</keyword>
<keyword evidence="8" id="KW-0902">Two-component regulatory system</keyword>
<evidence type="ECO:0000256" key="5">
    <source>
        <dbReference type="ARBA" id="ARBA00022741"/>
    </source>
</evidence>
<name>A0ABM9AK51_9BACT</name>
<evidence type="ECO:0000313" key="11">
    <source>
        <dbReference type="EMBL" id="CAH0994105.1"/>
    </source>
</evidence>
<keyword evidence="9" id="KW-0812">Transmembrane</keyword>
<comment type="caution">
    <text evidence="11">The sequence shown here is derived from an EMBL/GenBank/DDBJ whole genome shotgun (WGS) entry which is preliminary data.</text>
</comment>
<evidence type="ECO:0000256" key="4">
    <source>
        <dbReference type="ARBA" id="ARBA00022679"/>
    </source>
</evidence>
<keyword evidence="6" id="KW-0418">Kinase</keyword>
<dbReference type="InterPro" id="IPR011712">
    <property type="entry name" value="Sig_transdc_His_kin_sub3_dim/P"/>
</dbReference>
<keyword evidence="3" id="KW-0597">Phosphoprotein</keyword>
<keyword evidence="9" id="KW-1133">Transmembrane helix</keyword>
<evidence type="ECO:0000256" key="9">
    <source>
        <dbReference type="SAM" id="Phobius"/>
    </source>
</evidence>
<keyword evidence="4" id="KW-0808">Transferase</keyword>
<comment type="catalytic activity">
    <reaction evidence="1">
        <text>ATP + protein L-histidine = ADP + protein N-phospho-L-histidine.</text>
        <dbReference type="EC" id="2.7.13.3"/>
    </reaction>
</comment>
<keyword evidence="5" id="KW-0547">Nucleotide-binding</keyword>
<evidence type="ECO:0000256" key="8">
    <source>
        <dbReference type="ARBA" id="ARBA00023012"/>
    </source>
</evidence>
<dbReference type="InterPro" id="IPR036890">
    <property type="entry name" value="HATPase_C_sf"/>
</dbReference>
<dbReference type="Gene3D" id="1.20.5.1930">
    <property type="match status" value="1"/>
</dbReference>
<dbReference type="EC" id="2.7.13.3" evidence="2"/>
<dbReference type="Pfam" id="PF02518">
    <property type="entry name" value="HATPase_c"/>
    <property type="match status" value="1"/>
</dbReference>
<gene>
    <name evidence="11" type="ORF">EMA8858_00212</name>
</gene>
<evidence type="ECO:0000256" key="2">
    <source>
        <dbReference type="ARBA" id="ARBA00012438"/>
    </source>
</evidence>
<evidence type="ECO:0000256" key="7">
    <source>
        <dbReference type="ARBA" id="ARBA00022840"/>
    </source>
</evidence>
<organism evidence="11 12">
    <name type="scientific">Emticicia aquatica</name>
    <dbReference type="NCBI Taxonomy" id="1681835"/>
    <lineage>
        <taxon>Bacteria</taxon>
        <taxon>Pseudomonadati</taxon>
        <taxon>Bacteroidota</taxon>
        <taxon>Cytophagia</taxon>
        <taxon>Cytophagales</taxon>
        <taxon>Leadbetterellaceae</taxon>
        <taxon>Emticicia</taxon>
    </lineage>
</organism>
<evidence type="ECO:0000256" key="3">
    <source>
        <dbReference type="ARBA" id="ARBA00022553"/>
    </source>
</evidence>
<dbReference type="Proteomes" id="UP000837932">
    <property type="component" value="Unassembled WGS sequence"/>
</dbReference>
<keyword evidence="7" id="KW-0067">ATP-binding</keyword>
<dbReference type="Gene3D" id="3.30.565.10">
    <property type="entry name" value="Histidine kinase-like ATPase, C-terminal domain"/>
    <property type="match status" value="1"/>
</dbReference>
<dbReference type="CDD" id="cd16917">
    <property type="entry name" value="HATPase_UhpB-NarQ-NarX-like"/>
    <property type="match status" value="1"/>
</dbReference>
<dbReference type="RefSeq" id="WP_238806392.1">
    <property type="nucleotide sequence ID" value="NZ_CAKLPY010000001.1"/>
</dbReference>
<dbReference type="SUPFAM" id="SSF55874">
    <property type="entry name" value="ATPase domain of HSP90 chaperone/DNA topoisomerase II/histidine kinase"/>
    <property type="match status" value="1"/>
</dbReference>
<dbReference type="SMART" id="SM00387">
    <property type="entry name" value="HATPase_c"/>
    <property type="match status" value="1"/>
</dbReference>
<keyword evidence="12" id="KW-1185">Reference proteome</keyword>
<evidence type="ECO:0000313" key="12">
    <source>
        <dbReference type="Proteomes" id="UP000837932"/>
    </source>
</evidence>
<dbReference type="PANTHER" id="PTHR24421:SF10">
    <property type="entry name" value="NITRATE_NITRITE SENSOR PROTEIN NARQ"/>
    <property type="match status" value="1"/>
</dbReference>
<evidence type="ECO:0000259" key="10">
    <source>
        <dbReference type="SMART" id="SM00387"/>
    </source>
</evidence>
<feature type="domain" description="Histidine kinase/HSP90-like ATPase" evidence="10">
    <location>
        <begin position="168"/>
        <end position="266"/>
    </location>
</feature>
<evidence type="ECO:0000256" key="6">
    <source>
        <dbReference type="ARBA" id="ARBA00022777"/>
    </source>
</evidence>
<feature type="transmembrane region" description="Helical" evidence="9">
    <location>
        <begin position="6"/>
        <end position="32"/>
    </location>
</feature>
<sequence length="267" mass="30714">MKGNEEIVLTFVIGTIILIILVTFIISFALIFQRRQLKHRQEKIALKAQYDQEILTSQIEVQNTTLQYIGRELHDNIGQLLSVAKINLNVLEETIQDVDNEEFVKQTNELVDHAIQDLRALSKSLDGDFVHDFGLQESIAHELLRIRKTKKFETELTLRGEKYTLGYEREIVLFRIVQEILNNALKHSQAKNLEVNINYLPETFTLHISDNGRGFDYESAKKNELAESGSGLRNIKRRANLINFDCNIESQIGKGTKYILTSTKKLL</sequence>
<dbReference type="EMBL" id="CAKLPY010000001">
    <property type="protein sequence ID" value="CAH0994105.1"/>
    <property type="molecule type" value="Genomic_DNA"/>
</dbReference>
<dbReference type="InterPro" id="IPR003594">
    <property type="entry name" value="HATPase_dom"/>
</dbReference>
<protein>
    <recommendedName>
        <fullName evidence="2">histidine kinase</fullName>
        <ecNumber evidence="2">2.7.13.3</ecNumber>
    </recommendedName>
</protein>
<dbReference type="PANTHER" id="PTHR24421">
    <property type="entry name" value="NITRATE/NITRITE SENSOR PROTEIN NARX-RELATED"/>
    <property type="match status" value="1"/>
</dbReference>
<reference evidence="11" key="1">
    <citation type="submission" date="2021-12" db="EMBL/GenBank/DDBJ databases">
        <authorList>
            <person name="Rodrigo-Torres L."/>
            <person name="Arahal R. D."/>
            <person name="Lucena T."/>
        </authorList>
    </citation>
    <scope>NUCLEOTIDE SEQUENCE</scope>
    <source>
        <strain evidence="11">CECT 8858</strain>
    </source>
</reference>
<accession>A0ABM9AK51</accession>
<dbReference type="InterPro" id="IPR050482">
    <property type="entry name" value="Sensor_HK_TwoCompSys"/>
</dbReference>